<proteinExistence type="predicted"/>
<reference evidence="1" key="1">
    <citation type="submission" date="2021-06" db="EMBL/GenBank/DDBJ databases">
        <authorList>
            <person name="Kallberg Y."/>
            <person name="Tangrot J."/>
            <person name="Rosling A."/>
        </authorList>
    </citation>
    <scope>NUCLEOTIDE SEQUENCE</scope>
    <source>
        <strain evidence="1">IL203A</strain>
    </source>
</reference>
<protein>
    <submittedName>
        <fullName evidence="1">1902_t:CDS:1</fullName>
    </submittedName>
</protein>
<evidence type="ECO:0000313" key="2">
    <source>
        <dbReference type="Proteomes" id="UP000789702"/>
    </source>
</evidence>
<dbReference type="EMBL" id="CAJVPU010045869">
    <property type="protein sequence ID" value="CAG8750416.1"/>
    <property type="molecule type" value="Genomic_DNA"/>
</dbReference>
<keyword evidence="2" id="KW-1185">Reference proteome</keyword>
<gene>
    <name evidence="1" type="ORF">DHETER_LOCUS14601</name>
</gene>
<dbReference type="Proteomes" id="UP000789702">
    <property type="component" value="Unassembled WGS sequence"/>
</dbReference>
<name>A0ACA9QJB4_9GLOM</name>
<sequence>MTYKKSKAIVKKPAVLQTKKRKHSKVPCFCSIYNSQERDPKVKAKHEAQEQKPIRPENLQFLVKQLPKGFHNVKLVSFYSGEDLSFFSDEDNE</sequence>
<accession>A0ACA9QJB4</accession>
<comment type="caution">
    <text evidence="1">The sequence shown here is derived from an EMBL/GenBank/DDBJ whole genome shotgun (WGS) entry which is preliminary data.</text>
</comment>
<evidence type="ECO:0000313" key="1">
    <source>
        <dbReference type="EMBL" id="CAG8750416.1"/>
    </source>
</evidence>
<feature type="non-terminal residue" evidence="1">
    <location>
        <position position="93"/>
    </location>
</feature>
<organism evidence="1 2">
    <name type="scientific">Dentiscutata heterogama</name>
    <dbReference type="NCBI Taxonomy" id="1316150"/>
    <lineage>
        <taxon>Eukaryota</taxon>
        <taxon>Fungi</taxon>
        <taxon>Fungi incertae sedis</taxon>
        <taxon>Mucoromycota</taxon>
        <taxon>Glomeromycotina</taxon>
        <taxon>Glomeromycetes</taxon>
        <taxon>Diversisporales</taxon>
        <taxon>Gigasporaceae</taxon>
        <taxon>Dentiscutata</taxon>
    </lineage>
</organism>